<dbReference type="Gene3D" id="1.20.1250.20">
    <property type="entry name" value="MFS general substrate transporter like domains"/>
    <property type="match status" value="2"/>
</dbReference>
<dbReference type="NCBIfam" id="NF037955">
    <property type="entry name" value="mfs"/>
    <property type="match status" value="1"/>
</dbReference>
<evidence type="ECO:0000256" key="8">
    <source>
        <dbReference type="SAM" id="Phobius"/>
    </source>
</evidence>
<organism evidence="10 11">
    <name type="scientific">Reyranella soli</name>
    <dbReference type="NCBI Taxonomy" id="1230389"/>
    <lineage>
        <taxon>Bacteria</taxon>
        <taxon>Pseudomonadati</taxon>
        <taxon>Pseudomonadota</taxon>
        <taxon>Alphaproteobacteria</taxon>
        <taxon>Hyphomicrobiales</taxon>
        <taxon>Reyranellaceae</taxon>
        <taxon>Reyranella</taxon>
    </lineage>
</organism>
<gene>
    <name evidence="10" type="ORF">RSO01_53270</name>
</gene>
<feature type="transmembrane region" description="Helical" evidence="8">
    <location>
        <begin position="136"/>
        <end position="153"/>
    </location>
</feature>
<evidence type="ECO:0000313" key="10">
    <source>
        <dbReference type="EMBL" id="GEP58161.1"/>
    </source>
</evidence>
<feature type="transmembrane region" description="Helical" evidence="8">
    <location>
        <begin position="71"/>
        <end position="89"/>
    </location>
</feature>
<evidence type="ECO:0000259" key="9">
    <source>
        <dbReference type="Pfam" id="PF12832"/>
    </source>
</evidence>
<dbReference type="Pfam" id="PF12832">
    <property type="entry name" value="MFS_1_like"/>
    <property type="match status" value="1"/>
</dbReference>
<feature type="domain" description="Major facilitator superfamily associated" evidence="9">
    <location>
        <begin position="18"/>
        <end position="359"/>
    </location>
</feature>
<keyword evidence="3" id="KW-1003">Cell membrane</keyword>
<protein>
    <submittedName>
        <fullName evidence="10">MFS transporter</fullName>
    </submittedName>
</protein>
<dbReference type="PIRSF" id="PIRSF004925">
    <property type="entry name" value="HcaT"/>
    <property type="match status" value="1"/>
</dbReference>
<keyword evidence="4" id="KW-0997">Cell inner membrane</keyword>
<evidence type="ECO:0000256" key="5">
    <source>
        <dbReference type="ARBA" id="ARBA00022692"/>
    </source>
</evidence>
<comment type="subcellular location">
    <subcellularLocation>
        <location evidence="1">Cell inner membrane</location>
        <topology evidence="1">Multi-pass membrane protein</topology>
    </subcellularLocation>
</comment>
<dbReference type="EMBL" id="BKAJ01000095">
    <property type="protein sequence ID" value="GEP58161.1"/>
    <property type="molecule type" value="Genomic_DNA"/>
</dbReference>
<dbReference type="SUPFAM" id="SSF103473">
    <property type="entry name" value="MFS general substrate transporter"/>
    <property type="match status" value="1"/>
</dbReference>
<feature type="transmembrane region" description="Helical" evidence="8">
    <location>
        <begin position="292"/>
        <end position="317"/>
    </location>
</feature>
<feature type="transmembrane region" description="Helical" evidence="8">
    <location>
        <begin position="160"/>
        <end position="179"/>
    </location>
</feature>
<dbReference type="InterPro" id="IPR024989">
    <property type="entry name" value="MFS_assoc_dom"/>
</dbReference>
<evidence type="ECO:0000256" key="7">
    <source>
        <dbReference type="ARBA" id="ARBA00023136"/>
    </source>
</evidence>
<dbReference type="InterPro" id="IPR036259">
    <property type="entry name" value="MFS_trans_sf"/>
</dbReference>
<evidence type="ECO:0000256" key="1">
    <source>
        <dbReference type="ARBA" id="ARBA00004429"/>
    </source>
</evidence>
<feature type="transmembrane region" description="Helical" evidence="8">
    <location>
        <begin position="360"/>
        <end position="379"/>
    </location>
</feature>
<dbReference type="RefSeq" id="WP_170303377.1">
    <property type="nucleotide sequence ID" value="NZ_BKAJ01000095.1"/>
</dbReference>
<evidence type="ECO:0000256" key="4">
    <source>
        <dbReference type="ARBA" id="ARBA00022519"/>
    </source>
</evidence>
<dbReference type="Proteomes" id="UP000321058">
    <property type="component" value="Unassembled WGS sequence"/>
</dbReference>
<comment type="caution">
    <text evidence="10">The sequence shown here is derived from an EMBL/GenBank/DDBJ whole genome shotgun (WGS) entry which is preliminary data.</text>
</comment>
<evidence type="ECO:0000256" key="3">
    <source>
        <dbReference type="ARBA" id="ARBA00022475"/>
    </source>
</evidence>
<dbReference type="PANTHER" id="PTHR23522">
    <property type="entry name" value="BLL5896 PROTEIN"/>
    <property type="match status" value="1"/>
</dbReference>
<feature type="transmembrane region" description="Helical" evidence="8">
    <location>
        <begin position="12"/>
        <end position="31"/>
    </location>
</feature>
<feature type="transmembrane region" description="Helical" evidence="8">
    <location>
        <begin position="43"/>
        <end position="65"/>
    </location>
</feature>
<dbReference type="GO" id="GO:0005886">
    <property type="term" value="C:plasma membrane"/>
    <property type="evidence" value="ECO:0007669"/>
    <property type="project" value="UniProtKB-SubCell"/>
</dbReference>
<keyword evidence="6 8" id="KW-1133">Transmembrane helix</keyword>
<reference evidence="10 11" key="1">
    <citation type="submission" date="2019-07" db="EMBL/GenBank/DDBJ databases">
        <title>Whole genome shotgun sequence of Reyranella soli NBRC 108950.</title>
        <authorList>
            <person name="Hosoyama A."/>
            <person name="Uohara A."/>
            <person name="Ohji S."/>
            <person name="Ichikawa N."/>
        </authorList>
    </citation>
    <scope>NUCLEOTIDE SEQUENCE [LARGE SCALE GENOMIC DNA]</scope>
    <source>
        <strain evidence="10 11">NBRC 108950</strain>
    </source>
</reference>
<feature type="transmembrane region" description="Helical" evidence="8">
    <location>
        <begin position="96"/>
        <end position="116"/>
    </location>
</feature>
<accession>A0A512NGU6</accession>
<evidence type="ECO:0000256" key="2">
    <source>
        <dbReference type="ARBA" id="ARBA00022448"/>
    </source>
</evidence>
<dbReference type="PANTHER" id="PTHR23522:SF10">
    <property type="entry name" value="3-PHENYLPROPIONIC ACID TRANSPORTER-RELATED"/>
    <property type="match status" value="1"/>
</dbReference>
<feature type="transmembrane region" description="Helical" evidence="8">
    <location>
        <begin position="269"/>
        <end position="285"/>
    </location>
</feature>
<keyword evidence="11" id="KW-1185">Reference proteome</keyword>
<dbReference type="GO" id="GO:0015528">
    <property type="term" value="F:lactose:proton symporter activity"/>
    <property type="evidence" value="ECO:0007669"/>
    <property type="project" value="TreeGrafter"/>
</dbReference>
<keyword evidence="5 8" id="KW-0812">Transmembrane</keyword>
<dbReference type="InterPro" id="IPR026032">
    <property type="entry name" value="HcaT-like"/>
</dbReference>
<keyword evidence="7 8" id="KW-0472">Membrane</keyword>
<feature type="transmembrane region" description="Helical" evidence="8">
    <location>
        <begin position="206"/>
        <end position="231"/>
    </location>
</feature>
<keyword evidence="2" id="KW-0813">Transport</keyword>
<evidence type="ECO:0000256" key="6">
    <source>
        <dbReference type="ARBA" id="ARBA00022989"/>
    </source>
</evidence>
<dbReference type="AlphaFoldDB" id="A0A512NGU6"/>
<dbReference type="GO" id="GO:0030395">
    <property type="term" value="F:lactose binding"/>
    <property type="evidence" value="ECO:0007669"/>
    <property type="project" value="TreeGrafter"/>
</dbReference>
<feature type="transmembrane region" description="Helical" evidence="8">
    <location>
        <begin position="332"/>
        <end position="353"/>
    </location>
</feature>
<sequence>MSSRILTVVRLAGYGAAYFFASGAFMSYWPVWLRDRGIADAEIGTLFMSRQLVGVGATLAIGWIAHRVGNVRGVLLALAVAATVLVTGYQFSHTFLAILAVSLVWGVVWAPTMALYDGVVVNETRARGINYGRLRVWSSVSFILGVIICGVAVDRQGPSWVLYVGFAGIVMLVPLALWLPAAETQHRDQAKHASFGIPDLLRSRPFLLFMIAAGLCQASHAVLYSFGTLTWRAAGIDDVTISLLWGESVAVEIVLMLASPWLLARLGPTGMIALALGCGMVRWLGMAFTTELWALILLQALHAGTFAACHLGAMAFLQRALPASGMALGQSVYYAIGTGAAQAVIFQIAGVLYGAYGQKAFLGMFVVSAVGMVAIVALARQWKGGLLVGNA</sequence>
<evidence type="ECO:0000313" key="11">
    <source>
        <dbReference type="Proteomes" id="UP000321058"/>
    </source>
</evidence>
<name>A0A512NGU6_9HYPH</name>
<proteinExistence type="predicted"/>